<dbReference type="EMBL" id="CADEPM010000008">
    <property type="protein sequence ID" value="CAB3409454.1"/>
    <property type="molecule type" value="Genomic_DNA"/>
</dbReference>
<feature type="domain" description="Nudix hydrolase" evidence="8">
    <location>
        <begin position="9"/>
        <end position="182"/>
    </location>
</feature>
<dbReference type="Pfam" id="PF00293">
    <property type="entry name" value="NUDIX"/>
    <property type="match status" value="1"/>
</dbReference>
<reference evidence="9 10" key="1">
    <citation type="submission" date="2020-04" db="EMBL/GenBank/DDBJ databases">
        <authorList>
            <person name="Laetsch R D."/>
            <person name="Stevens L."/>
            <person name="Kumar S."/>
            <person name="Blaxter L. M."/>
        </authorList>
    </citation>
    <scope>NUCLEOTIDE SEQUENCE [LARGE SCALE GENOMIC DNA]</scope>
</reference>
<dbReference type="SUPFAM" id="SSF55811">
    <property type="entry name" value="Nudix"/>
    <property type="match status" value="1"/>
</dbReference>
<evidence type="ECO:0000256" key="2">
    <source>
        <dbReference type="ARBA" id="ARBA00001946"/>
    </source>
</evidence>
<keyword evidence="4" id="KW-0479">Metal-binding</keyword>
<dbReference type="GO" id="GO:0016818">
    <property type="term" value="F:hydrolase activity, acting on acid anhydrides, in phosphorus-containing anhydrides"/>
    <property type="evidence" value="ECO:0007669"/>
    <property type="project" value="InterPro"/>
</dbReference>
<evidence type="ECO:0000313" key="10">
    <source>
        <dbReference type="Proteomes" id="UP000494206"/>
    </source>
</evidence>
<dbReference type="AlphaFoldDB" id="A0A8S1F9W8"/>
<comment type="similarity">
    <text evidence="3">Belongs to the Nudix hydrolase family.</text>
</comment>
<evidence type="ECO:0000256" key="3">
    <source>
        <dbReference type="ARBA" id="ARBA00005582"/>
    </source>
</evidence>
<evidence type="ECO:0000259" key="8">
    <source>
        <dbReference type="PROSITE" id="PS51462"/>
    </source>
</evidence>
<dbReference type="CDD" id="cd18870">
    <property type="entry name" value="NUDIX_AcylCoAdiphos_Nudt19"/>
    <property type="match status" value="1"/>
</dbReference>
<dbReference type="PROSITE" id="PS51462">
    <property type="entry name" value="NUDIX"/>
    <property type="match status" value="1"/>
</dbReference>
<evidence type="ECO:0000256" key="7">
    <source>
        <dbReference type="ARBA" id="ARBA00023211"/>
    </source>
</evidence>
<protein>
    <recommendedName>
        <fullName evidence="8">Nudix hydrolase domain-containing protein</fullName>
    </recommendedName>
</protein>
<comment type="cofactor">
    <cofactor evidence="2">
        <name>Mg(2+)</name>
        <dbReference type="ChEBI" id="CHEBI:18420"/>
    </cofactor>
</comment>
<organism evidence="9 10">
    <name type="scientific">Caenorhabditis bovis</name>
    <dbReference type="NCBI Taxonomy" id="2654633"/>
    <lineage>
        <taxon>Eukaryota</taxon>
        <taxon>Metazoa</taxon>
        <taxon>Ecdysozoa</taxon>
        <taxon>Nematoda</taxon>
        <taxon>Chromadorea</taxon>
        <taxon>Rhabditida</taxon>
        <taxon>Rhabditina</taxon>
        <taxon>Rhabditomorpha</taxon>
        <taxon>Rhabditoidea</taxon>
        <taxon>Rhabditidae</taxon>
        <taxon>Peloderinae</taxon>
        <taxon>Caenorhabditis</taxon>
    </lineage>
</organism>
<name>A0A8S1F9W8_9PELO</name>
<evidence type="ECO:0000313" key="9">
    <source>
        <dbReference type="EMBL" id="CAB3409454.1"/>
    </source>
</evidence>
<keyword evidence="10" id="KW-1185">Reference proteome</keyword>
<keyword evidence="5" id="KW-0378">Hydrolase</keyword>
<keyword evidence="6" id="KW-0460">Magnesium</keyword>
<comment type="cofactor">
    <cofactor evidence="1">
        <name>Mn(2+)</name>
        <dbReference type="ChEBI" id="CHEBI:29035"/>
    </cofactor>
</comment>
<evidence type="ECO:0000256" key="4">
    <source>
        <dbReference type="ARBA" id="ARBA00022723"/>
    </source>
</evidence>
<evidence type="ECO:0000256" key="5">
    <source>
        <dbReference type="ARBA" id="ARBA00022801"/>
    </source>
</evidence>
<dbReference type="PANTHER" id="PTHR12318:SF0">
    <property type="entry name" value="ACYL-COENZYME A DIPHOSPHATASE NUDT19"/>
    <property type="match status" value="1"/>
</dbReference>
<dbReference type="GO" id="GO:0005739">
    <property type="term" value="C:mitochondrion"/>
    <property type="evidence" value="ECO:0007669"/>
    <property type="project" value="TreeGrafter"/>
</dbReference>
<evidence type="ECO:0000256" key="1">
    <source>
        <dbReference type="ARBA" id="ARBA00001936"/>
    </source>
</evidence>
<sequence>MAFANVTKIWKEASSIVLANVKTRKILMLKRGSTAKFMPNSMVFPGGVVEDVDKKLGDPSRICALRELFEESGILLTKDGFESSVDDGDLRAIKDNVKTDSNVFSKVAHKFSTDRLLDFETFLTPATAARRYYTKFFLGVLNEEPKVDLCTSEMSEYCWIDPIECVEQAFAEQFILPPPQVYMLTRLSQIKNWEDCDKYCNQTPICPQPIHTETELIHNVFPGDHLYINNDCFVQPGRQMKLEELKILKTLPTHRVVYKKKPVYARCEVYMHNLKEEDAKKFHQFETHSKLL</sequence>
<dbReference type="OrthoDB" id="1695362at2759"/>
<dbReference type="InterPro" id="IPR039121">
    <property type="entry name" value="NUDT19"/>
</dbReference>
<gene>
    <name evidence="9" type="ORF">CBOVIS_LOCUS11107</name>
</gene>
<dbReference type="InterPro" id="IPR015797">
    <property type="entry name" value="NUDIX_hydrolase-like_dom_sf"/>
</dbReference>
<keyword evidence="7" id="KW-0464">Manganese</keyword>
<proteinExistence type="inferred from homology"/>
<dbReference type="PANTHER" id="PTHR12318">
    <property type="entry name" value="TESTOSTERONE-REGULATED PROTEIN RP2"/>
    <property type="match status" value="1"/>
</dbReference>
<dbReference type="Proteomes" id="UP000494206">
    <property type="component" value="Unassembled WGS sequence"/>
</dbReference>
<dbReference type="GO" id="GO:0046872">
    <property type="term" value="F:metal ion binding"/>
    <property type="evidence" value="ECO:0007669"/>
    <property type="project" value="UniProtKB-KW"/>
</dbReference>
<comment type="caution">
    <text evidence="9">The sequence shown here is derived from an EMBL/GenBank/DDBJ whole genome shotgun (WGS) entry which is preliminary data.</text>
</comment>
<dbReference type="Gene3D" id="3.90.79.10">
    <property type="entry name" value="Nucleoside Triphosphate Pyrophosphohydrolase"/>
    <property type="match status" value="1"/>
</dbReference>
<evidence type="ECO:0000256" key="6">
    <source>
        <dbReference type="ARBA" id="ARBA00022842"/>
    </source>
</evidence>
<accession>A0A8S1F9W8</accession>
<dbReference type="InterPro" id="IPR000086">
    <property type="entry name" value="NUDIX_hydrolase_dom"/>
</dbReference>